<organism evidence="1">
    <name type="scientific">uncultured Gemmatimonadaceae bacterium</name>
    <dbReference type="NCBI Taxonomy" id="246130"/>
    <lineage>
        <taxon>Bacteria</taxon>
        <taxon>Pseudomonadati</taxon>
        <taxon>Gemmatimonadota</taxon>
        <taxon>Gemmatimonadia</taxon>
        <taxon>Gemmatimonadales</taxon>
        <taxon>Gemmatimonadaceae</taxon>
        <taxon>environmental samples</taxon>
    </lineage>
</organism>
<accession>A0A6J4KYG6</accession>
<sequence>MVTREIGRAIVRGHPSGAAVELTPDDRRETEAA</sequence>
<reference evidence="1" key="1">
    <citation type="submission" date="2020-02" db="EMBL/GenBank/DDBJ databases">
        <authorList>
            <person name="Meier V. D."/>
        </authorList>
    </citation>
    <scope>NUCLEOTIDE SEQUENCE</scope>
    <source>
        <strain evidence="1">AVDCRST_MAG40</strain>
    </source>
</reference>
<evidence type="ECO:0000313" key="1">
    <source>
        <dbReference type="EMBL" id="CAA9314613.1"/>
    </source>
</evidence>
<name>A0A6J4KYG6_9BACT</name>
<protein>
    <submittedName>
        <fullName evidence="1">Uncharacterized protein</fullName>
    </submittedName>
</protein>
<dbReference type="EMBL" id="CADCTX010000349">
    <property type="protein sequence ID" value="CAA9314613.1"/>
    <property type="molecule type" value="Genomic_DNA"/>
</dbReference>
<proteinExistence type="predicted"/>
<dbReference type="AlphaFoldDB" id="A0A6J4KYG6"/>
<gene>
    <name evidence="1" type="ORF">AVDCRST_MAG40-1168</name>
</gene>